<dbReference type="GO" id="GO:0005829">
    <property type="term" value="C:cytosol"/>
    <property type="evidence" value="ECO:0007669"/>
    <property type="project" value="TreeGrafter"/>
</dbReference>
<name>A0A9W6B1P3_9LACO</name>
<dbReference type="GO" id="GO:0006753">
    <property type="term" value="P:nucleoside phosphate metabolic process"/>
    <property type="evidence" value="ECO:0007669"/>
    <property type="project" value="TreeGrafter"/>
</dbReference>
<dbReference type="PANTHER" id="PTHR11839:SF18">
    <property type="entry name" value="NUDIX HYDROLASE DOMAIN-CONTAINING PROTEIN"/>
    <property type="match status" value="1"/>
</dbReference>
<dbReference type="Gene3D" id="3.90.79.10">
    <property type="entry name" value="Nucleoside Triphosphate Pyrophosphohydrolase"/>
    <property type="match status" value="1"/>
</dbReference>
<dbReference type="CDD" id="cd03424">
    <property type="entry name" value="NUDIX_ADPRase_Nudt5_UGPPase_Nudt14"/>
    <property type="match status" value="1"/>
</dbReference>
<dbReference type="InterPro" id="IPR000086">
    <property type="entry name" value="NUDIX_hydrolase_dom"/>
</dbReference>
<evidence type="ECO:0000259" key="3">
    <source>
        <dbReference type="PROSITE" id="PS51462"/>
    </source>
</evidence>
<gene>
    <name evidence="4" type="primary">nudF</name>
    <name evidence="4" type="ORF">WR164_09920</name>
</gene>
<reference evidence="4" key="2">
    <citation type="journal article" date="2023" name="PLoS ONE">
        <title>Philodulcilactobacillus myokoensis gen. nov., sp. nov., a fructophilic, acidophilic, and agar-phobic lactic acid bacterium isolated from fermented vegetable extracts.</title>
        <authorList>
            <person name="Kouya T."/>
            <person name="Ishiyama Y."/>
            <person name="Ohashi S."/>
            <person name="Kumakubo R."/>
            <person name="Yamazaki T."/>
            <person name="Otaki T."/>
        </authorList>
    </citation>
    <scope>NUCLEOTIDE SEQUENCE</scope>
    <source>
        <strain evidence="4">WR16-4</strain>
    </source>
</reference>
<proteinExistence type="predicted"/>
<dbReference type="GO" id="GO:0016787">
    <property type="term" value="F:hydrolase activity"/>
    <property type="evidence" value="ECO:0007669"/>
    <property type="project" value="UniProtKB-KW"/>
</dbReference>
<organism evidence="4 5">
    <name type="scientific">Philodulcilactobacillus myokoensis</name>
    <dbReference type="NCBI Taxonomy" id="2929573"/>
    <lineage>
        <taxon>Bacteria</taxon>
        <taxon>Bacillati</taxon>
        <taxon>Bacillota</taxon>
        <taxon>Bacilli</taxon>
        <taxon>Lactobacillales</taxon>
        <taxon>Lactobacillaceae</taxon>
        <taxon>Philodulcilactobacillus</taxon>
    </lineage>
</organism>
<dbReference type="InterPro" id="IPR015797">
    <property type="entry name" value="NUDIX_hydrolase-like_dom_sf"/>
</dbReference>
<comment type="caution">
    <text evidence="4">The sequence shown here is derived from an EMBL/GenBank/DDBJ whole genome shotgun (WGS) entry which is preliminary data.</text>
</comment>
<dbReference type="AlphaFoldDB" id="A0A9W6B1P3"/>
<evidence type="ECO:0000313" key="4">
    <source>
        <dbReference type="EMBL" id="GLB47013.1"/>
    </source>
</evidence>
<dbReference type="EMBL" id="BRPL01000002">
    <property type="protein sequence ID" value="GLB47013.1"/>
    <property type="molecule type" value="Genomic_DNA"/>
</dbReference>
<keyword evidence="5" id="KW-1185">Reference proteome</keyword>
<dbReference type="RefSeq" id="WP_286136470.1">
    <property type="nucleotide sequence ID" value="NZ_BRPL01000002.1"/>
</dbReference>
<sequence>MNFKEKVMKTDHIYNGSIINVEKQTVELPNGQTATRDIVKHAKAVGALALTSNHKMIMETQWRAPIASTTLEIPAGKVDPRDSDSSDPSKHAMIRELNEETRYKAKKIEHLTGFYSTVGFSNEYMDLYLVTGLEPVSNELPRDKGEYLEIKEYSLDEALSLLHSGKIVDGKTIMAILYWQLMQNKG</sequence>
<protein>
    <submittedName>
        <fullName evidence="4">ADP-ribose pyrophosphatase</fullName>
    </submittedName>
</protein>
<accession>A0A9W6B1P3</accession>
<feature type="domain" description="Nudix hydrolase" evidence="3">
    <location>
        <begin position="40"/>
        <end position="175"/>
    </location>
</feature>
<evidence type="ECO:0000256" key="1">
    <source>
        <dbReference type="ARBA" id="ARBA00001946"/>
    </source>
</evidence>
<dbReference type="PANTHER" id="PTHR11839">
    <property type="entry name" value="UDP/ADP-SUGAR PYROPHOSPHATASE"/>
    <property type="match status" value="1"/>
</dbReference>
<evidence type="ECO:0000313" key="5">
    <source>
        <dbReference type="Proteomes" id="UP001144204"/>
    </source>
</evidence>
<dbReference type="SUPFAM" id="SSF55811">
    <property type="entry name" value="Nudix"/>
    <property type="match status" value="1"/>
</dbReference>
<keyword evidence="2" id="KW-0378">Hydrolase</keyword>
<dbReference type="PROSITE" id="PS51462">
    <property type="entry name" value="NUDIX"/>
    <property type="match status" value="1"/>
</dbReference>
<reference evidence="4" key="1">
    <citation type="submission" date="2022-07" db="EMBL/GenBank/DDBJ databases">
        <authorList>
            <person name="Kouya T."/>
            <person name="Ishiyama Y."/>
        </authorList>
    </citation>
    <scope>NUCLEOTIDE SEQUENCE</scope>
    <source>
        <strain evidence="4">WR16-4</strain>
    </source>
</reference>
<comment type="cofactor">
    <cofactor evidence="1">
        <name>Mg(2+)</name>
        <dbReference type="ChEBI" id="CHEBI:18420"/>
    </cofactor>
</comment>
<dbReference type="Pfam" id="PF00293">
    <property type="entry name" value="NUDIX"/>
    <property type="match status" value="1"/>
</dbReference>
<evidence type="ECO:0000256" key="2">
    <source>
        <dbReference type="ARBA" id="ARBA00022801"/>
    </source>
</evidence>
<dbReference type="Proteomes" id="UP001144204">
    <property type="component" value="Unassembled WGS sequence"/>
</dbReference>
<dbReference type="GO" id="GO:0019693">
    <property type="term" value="P:ribose phosphate metabolic process"/>
    <property type="evidence" value="ECO:0007669"/>
    <property type="project" value="TreeGrafter"/>
</dbReference>